<evidence type="ECO:0000256" key="3">
    <source>
        <dbReference type="SAM" id="MobiDB-lite"/>
    </source>
</evidence>
<reference evidence="4" key="1">
    <citation type="thesis" date="2020" institute="ProQuest LLC" country="789 East Eisenhower Parkway, Ann Arbor, MI, USA">
        <title>Comparative Genomics and Chromosome Evolution.</title>
        <authorList>
            <person name="Mudd A.B."/>
        </authorList>
    </citation>
    <scope>NUCLEOTIDE SEQUENCE</scope>
    <source>
        <strain evidence="4">237g6f4</strain>
        <tissue evidence="4">Blood</tissue>
    </source>
</reference>
<organism evidence="4 5">
    <name type="scientific">Engystomops pustulosus</name>
    <name type="common">Tungara frog</name>
    <name type="synonym">Physalaemus pustulosus</name>
    <dbReference type="NCBI Taxonomy" id="76066"/>
    <lineage>
        <taxon>Eukaryota</taxon>
        <taxon>Metazoa</taxon>
        <taxon>Chordata</taxon>
        <taxon>Craniata</taxon>
        <taxon>Vertebrata</taxon>
        <taxon>Euteleostomi</taxon>
        <taxon>Amphibia</taxon>
        <taxon>Batrachia</taxon>
        <taxon>Anura</taxon>
        <taxon>Neobatrachia</taxon>
        <taxon>Hyloidea</taxon>
        <taxon>Leptodactylidae</taxon>
        <taxon>Leiuperinae</taxon>
        <taxon>Engystomops</taxon>
    </lineage>
</organism>
<feature type="compositionally biased region" description="Polar residues" evidence="3">
    <location>
        <begin position="115"/>
        <end position="126"/>
    </location>
</feature>
<evidence type="ECO:0000313" key="5">
    <source>
        <dbReference type="Proteomes" id="UP000824782"/>
    </source>
</evidence>
<feature type="compositionally biased region" description="Basic and acidic residues" evidence="3">
    <location>
        <begin position="1"/>
        <end position="11"/>
    </location>
</feature>
<keyword evidence="5" id="KW-1185">Reference proteome</keyword>
<dbReference type="EMBL" id="WNYA01000003">
    <property type="protein sequence ID" value="KAG8582937.1"/>
    <property type="molecule type" value="Genomic_DNA"/>
</dbReference>
<name>A0AAV7CEU5_ENGPU</name>
<evidence type="ECO:0000256" key="2">
    <source>
        <dbReference type="SAM" id="Coils"/>
    </source>
</evidence>
<proteinExistence type="inferred from homology"/>
<feature type="compositionally biased region" description="Polar residues" evidence="3">
    <location>
        <begin position="74"/>
        <end position="89"/>
    </location>
</feature>
<dbReference type="InterPro" id="IPR026183">
    <property type="entry name" value="Taxilin_fam"/>
</dbReference>
<dbReference type="GO" id="GO:0019905">
    <property type="term" value="F:syntaxin binding"/>
    <property type="evidence" value="ECO:0007669"/>
    <property type="project" value="InterPro"/>
</dbReference>
<feature type="compositionally biased region" description="Polar residues" evidence="3">
    <location>
        <begin position="12"/>
        <end position="21"/>
    </location>
</feature>
<dbReference type="Proteomes" id="UP000824782">
    <property type="component" value="Unassembled WGS sequence"/>
</dbReference>
<gene>
    <name evidence="4" type="ORF">GDO81_008227</name>
</gene>
<sequence>MQNNNDAKENCTDTPKNQNLVGDNPVSPDLNGLPLDKVSPQVTDLQPGKEDSCGQAEPDISEELSRQLEDIIQTYASSDSVSVENQTDGLLTKEEQSNDDIETEDANTDEPKEPVSSSDASPTKDSNSNKDQKVDKKMLKSLVSTFWKKLFGKIKSRSSLNTEIMKKKYGEGLEEHRIEQKQMKQMQKRQVQLVKEKDLLQSEHNKAILARSKLESLCRELQRHNKTLKEETIQRAREDEEKRKEITNHFQITLADIQSQIEQQSERNSKLCQENAELAEKLKSIVGQYEVREEHLDQIFKQRELQQKLVDARLEQAQGLMKESEEKHKREKEFLLTQAAEWKLQTKMLKDQETVLKTQIALYSERFDEFQSSLSKSNEVFTTFKKEMDKMTKKIKKLEKDTNTWKTRFENCNKALLDMIEE</sequence>
<evidence type="ECO:0000313" key="4">
    <source>
        <dbReference type="EMBL" id="KAG8582937.1"/>
    </source>
</evidence>
<dbReference type="Pfam" id="PF09728">
    <property type="entry name" value="Taxilin"/>
    <property type="match status" value="1"/>
</dbReference>
<feature type="compositionally biased region" description="Acidic residues" evidence="3">
    <location>
        <begin position="97"/>
        <end position="108"/>
    </location>
</feature>
<accession>A0AAV7CEU5</accession>
<feature type="coiled-coil region" evidence="2">
    <location>
        <begin position="183"/>
        <end position="281"/>
    </location>
</feature>
<comment type="caution">
    <text evidence="4">The sequence shown here is derived from an EMBL/GenBank/DDBJ whole genome shotgun (WGS) entry which is preliminary data.</text>
</comment>
<feature type="non-terminal residue" evidence="4">
    <location>
        <position position="422"/>
    </location>
</feature>
<comment type="similarity">
    <text evidence="1">Belongs to the taxilin family.</text>
</comment>
<keyword evidence="2" id="KW-0175">Coiled coil</keyword>
<dbReference type="AlphaFoldDB" id="A0AAV7CEU5"/>
<feature type="coiled-coil region" evidence="2">
    <location>
        <begin position="381"/>
        <end position="408"/>
    </location>
</feature>
<dbReference type="PANTHER" id="PTHR16127:SF10">
    <property type="entry name" value="BETA-TAXILIN"/>
    <property type="match status" value="1"/>
</dbReference>
<protein>
    <recommendedName>
        <fullName evidence="6">Taxilin beta</fullName>
    </recommendedName>
</protein>
<dbReference type="PANTHER" id="PTHR16127">
    <property type="entry name" value="TAXILIN"/>
    <property type="match status" value="1"/>
</dbReference>
<feature type="region of interest" description="Disordered" evidence="3">
    <location>
        <begin position="1"/>
        <end position="135"/>
    </location>
</feature>
<evidence type="ECO:0008006" key="6">
    <source>
        <dbReference type="Google" id="ProtNLM"/>
    </source>
</evidence>
<evidence type="ECO:0000256" key="1">
    <source>
        <dbReference type="ARBA" id="ARBA00009550"/>
    </source>
</evidence>